<keyword evidence="1" id="KW-1133">Transmembrane helix</keyword>
<feature type="transmembrane region" description="Helical" evidence="1">
    <location>
        <begin position="7"/>
        <end position="28"/>
    </location>
</feature>
<evidence type="ECO:0000313" key="2">
    <source>
        <dbReference type="EMBL" id="MBP3964098.1"/>
    </source>
</evidence>
<comment type="caution">
    <text evidence="2">The sequence shown here is derived from an EMBL/GenBank/DDBJ whole genome shotgun (WGS) entry which is preliminary data.</text>
</comment>
<name>A0ABS5CDV8_9BACL</name>
<reference evidence="2 3" key="1">
    <citation type="submission" date="2021-04" db="EMBL/GenBank/DDBJ databases">
        <title>Paenibacillus sp. DLE-14 whole genome sequence.</title>
        <authorList>
            <person name="Ham Y.J."/>
        </authorList>
    </citation>
    <scope>NUCLEOTIDE SEQUENCE [LARGE SCALE GENOMIC DNA]</scope>
    <source>
        <strain evidence="2 3">DLE-14</strain>
    </source>
</reference>
<sequence length="89" mass="10086">MFEPYDALLYAMSICTLVSLAYLCFVWIPTAADDARWTRIREADMPLSLLKKTPGVILTRRQRLTRHTKRKEAPDDDSSPCTTLLIAAA</sequence>
<dbReference type="EMBL" id="JAGKSP010000005">
    <property type="protein sequence ID" value="MBP3964098.1"/>
    <property type="molecule type" value="Genomic_DNA"/>
</dbReference>
<keyword evidence="1" id="KW-0472">Membrane</keyword>
<keyword evidence="3" id="KW-1185">Reference proteome</keyword>
<gene>
    <name evidence="2" type="ORF">I8J30_15385</name>
</gene>
<proteinExistence type="predicted"/>
<dbReference type="Proteomes" id="UP000673394">
    <property type="component" value="Unassembled WGS sequence"/>
</dbReference>
<accession>A0ABS5CDV8</accession>
<evidence type="ECO:0000313" key="3">
    <source>
        <dbReference type="Proteomes" id="UP000673394"/>
    </source>
</evidence>
<organism evidence="2 3">
    <name type="scientific">Paenibacillus lignilyticus</name>
    <dbReference type="NCBI Taxonomy" id="1172615"/>
    <lineage>
        <taxon>Bacteria</taxon>
        <taxon>Bacillati</taxon>
        <taxon>Bacillota</taxon>
        <taxon>Bacilli</taxon>
        <taxon>Bacillales</taxon>
        <taxon>Paenibacillaceae</taxon>
        <taxon>Paenibacillus</taxon>
    </lineage>
</organism>
<protein>
    <submittedName>
        <fullName evidence="2">Uncharacterized protein</fullName>
    </submittedName>
</protein>
<evidence type="ECO:0000256" key="1">
    <source>
        <dbReference type="SAM" id="Phobius"/>
    </source>
</evidence>
<dbReference type="RefSeq" id="WP_210659102.1">
    <property type="nucleotide sequence ID" value="NZ_JAGKSP010000005.1"/>
</dbReference>
<keyword evidence="1" id="KW-0812">Transmembrane</keyword>